<evidence type="ECO:0000259" key="10">
    <source>
        <dbReference type="Pfam" id="PF22638"/>
    </source>
</evidence>
<evidence type="ECO:0000256" key="1">
    <source>
        <dbReference type="ARBA" id="ARBA00004365"/>
    </source>
</evidence>
<dbReference type="InterPro" id="IPR002371">
    <property type="entry name" value="FlgK"/>
</dbReference>
<comment type="caution">
    <text evidence="11">The sequence shown here is derived from an EMBL/GenBank/DDBJ whole genome shotgun (WGS) entry which is preliminary data.</text>
</comment>
<dbReference type="GO" id="GO:0005576">
    <property type="term" value="C:extracellular region"/>
    <property type="evidence" value="ECO:0007669"/>
    <property type="project" value="UniProtKB-SubCell"/>
</dbReference>
<organism evidence="11 12">
    <name type="scientific">Waltera intestinalis</name>
    <dbReference type="NCBI Taxonomy" id="2606635"/>
    <lineage>
        <taxon>Bacteria</taxon>
        <taxon>Bacillati</taxon>
        <taxon>Bacillota</taxon>
        <taxon>Clostridia</taxon>
        <taxon>Lachnospirales</taxon>
        <taxon>Lachnospiraceae</taxon>
        <taxon>Waltera</taxon>
    </lineage>
</organism>
<dbReference type="GO" id="GO:0005198">
    <property type="term" value="F:structural molecule activity"/>
    <property type="evidence" value="ECO:0007669"/>
    <property type="project" value="UniProtKB-UniRule"/>
</dbReference>
<dbReference type="SUPFAM" id="SSF64518">
    <property type="entry name" value="Phase 1 flagellin"/>
    <property type="match status" value="1"/>
</dbReference>
<dbReference type="NCBIfam" id="TIGR02492">
    <property type="entry name" value="flgK_ends"/>
    <property type="match status" value="1"/>
</dbReference>
<keyword evidence="12" id="KW-1185">Reference proteome</keyword>
<name>A0A6L5YL58_9FIRM</name>
<dbReference type="InterPro" id="IPR001444">
    <property type="entry name" value="Flag_bb_rod_N"/>
</dbReference>
<keyword evidence="6 7" id="KW-0975">Bacterial flagellum</keyword>
<feature type="domain" description="Flagellar hook-associated protein FlgK helical" evidence="10">
    <location>
        <begin position="101"/>
        <end position="264"/>
    </location>
</feature>
<dbReference type="InterPro" id="IPR053927">
    <property type="entry name" value="FlgK_helical"/>
</dbReference>
<dbReference type="Pfam" id="PF22638">
    <property type="entry name" value="FlgK_D1"/>
    <property type="match status" value="1"/>
</dbReference>
<keyword evidence="11" id="KW-0969">Cilium</keyword>
<comment type="similarity">
    <text evidence="3 7">Belongs to the flagella basal body rod proteins family.</text>
</comment>
<feature type="domain" description="Flagellar basal body rod protein N-terminal" evidence="8">
    <location>
        <begin position="7"/>
        <end position="37"/>
    </location>
</feature>
<gene>
    <name evidence="7 11" type="primary">flgK</name>
    <name evidence="11" type="ORF">FYJ59_11530</name>
</gene>
<feature type="domain" description="Flagellar basal-body/hook protein C-terminal" evidence="9">
    <location>
        <begin position="535"/>
        <end position="570"/>
    </location>
</feature>
<proteinExistence type="inferred from homology"/>
<keyword evidence="11" id="KW-0966">Cell projection</keyword>
<evidence type="ECO:0000256" key="2">
    <source>
        <dbReference type="ARBA" id="ARBA00004613"/>
    </source>
</evidence>
<evidence type="ECO:0000313" key="12">
    <source>
        <dbReference type="Proteomes" id="UP000476055"/>
    </source>
</evidence>
<dbReference type="AlphaFoldDB" id="A0A6L5YL58"/>
<protein>
    <recommendedName>
        <fullName evidence="4 7">Flagellar hook-associated protein 1</fullName>
        <shortName evidence="7">HAP1</shortName>
    </recommendedName>
</protein>
<evidence type="ECO:0000256" key="4">
    <source>
        <dbReference type="ARBA" id="ARBA00016244"/>
    </source>
</evidence>
<evidence type="ECO:0000256" key="3">
    <source>
        <dbReference type="ARBA" id="ARBA00009677"/>
    </source>
</evidence>
<evidence type="ECO:0000256" key="7">
    <source>
        <dbReference type="RuleBase" id="RU362065"/>
    </source>
</evidence>
<dbReference type="PANTHER" id="PTHR30033">
    <property type="entry name" value="FLAGELLAR HOOK-ASSOCIATED PROTEIN 1"/>
    <property type="match status" value="1"/>
</dbReference>
<sequence>MPLMGSLYIGSSGLQTSQNALNTTAHNLSNVDTTGYTRQQVQQSNRAYVTLSTDPKSIANKQTGLGVTYSRVKQVRDYFLDKTYRKESGRSMFYEVSTEVMEEVESQLGELNGEAFQTTMTDFWTAVQELSKDPSSSVTQGLIVQRASEFVQRASAVYDGLSSYQDNLNTQIRQNVDKINKYGNQLLTLNDQIRAIESGGIEHANDLRDARNQILDELAELTNMSFSEDRYGSVSVQIEGVDFVKDGTCYEIAMKTDEATGFVTPFWPMNASYTTRDDGTRVYNIDGAEVFDLSIEISSDLGTDIGGLKAMLLARGDHRANYTDLAEGKYDSVSQSVVMNIQGEFDQMIHNVVTKINDILADAAGVQSGDLELADGTKLTNVKYCAVESDGYMCMDDGTPIQLFTKVTTDGYRKVTGKDGKDYWVMNEETAEKPESLYTIGNLQVNPTLLQEPSKLGFRLADGSEDKETADALKAAFTEEAYTLNPNVQKKTTFVDYYTDLVSQVANSGYVFRSIYENQVNTVEATQSAREQVVGVSTDEELSNMIKFQNAYNASSRYINVISEMLEHIISTLGV</sequence>
<dbReference type="PANTHER" id="PTHR30033:SF2">
    <property type="entry name" value="FLAGELLAR HOOK PROTEIN"/>
    <property type="match status" value="1"/>
</dbReference>
<comment type="subcellular location">
    <subcellularLocation>
        <location evidence="1 7">Bacterial flagellum</location>
    </subcellularLocation>
    <subcellularLocation>
        <location evidence="2 7">Secreted</location>
    </subcellularLocation>
</comment>
<dbReference type="GO" id="GO:0009424">
    <property type="term" value="C:bacterial-type flagellum hook"/>
    <property type="evidence" value="ECO:0007669"/>
    <property type="project" value="UniProtKB-UniRule"/>
</dbReference>
<keyword evidence="5 7" id="KW-0964">Secreted</keyword>
<dbReference type="PRINTS" id="PR01005">
    <property type="entry name" value="FLGHOOKAP1"/>
</dbReference>
<dbReference type="GO" id="GO:0044780">
    <property type="term" value="P:bacterial-type flagellum assembly"/>
    <property type="evidence" value="ECO:0007669"/>
    <property type="project" value="InterPro"/>
</dbReference>
<evidence type="ECO:0000313" key="11">
    <source>
        <dbReference type="EMBL" id="MST58859.1"/>
    </source>
</evidence>
<dbReference type="Proteomes" id="UP000476055">
    <property type="component" value="Unassembled WGS sequence"/>
</dbReference>
<dbReference type="EMBL" id="VUMU01000016">
    <property type="protein sequence ID" value="MST58859.1"/>
    <property type="molecule type" value="Genomic_DNA"/>
</dbReference>
<evidence type="ECO:0000259" key="9">
    <source>
        <dbReference type="Pfam" id="PF06429"/>
    </source>
</evidence>
<evidence type="ECO:0000256" key="6">
    <source>
        <dbReference type="ARBA" id="ARBA00023143"/>
    </source>
</evidence>
<dbReference type="Pfam" id="PF00460">
    <property type="entry name" value="Flg_bb_rod"/>
    <property type="match status" value="1"/>
</dbReference>
<evidence type="ECO:0000256" key="5">
    <source>
        <dbReference type="ARBA" id="ARBA00022525"/>
    </source>
</evidence>
<keyword evidence="11" id="KW-0282">Flagellum</keyword>
<reference evidence="11 12" key="1">
    <citation type="submission" date="2019-08" db="EMBL/GenBank/DDBJ databases">
        <title>In-depth cultivation of the pig gut microbiome towards novel bacterial diversity and tailored functional studies.</title>
        <authorList>
            <person name="Wylensek D."/>
            <person name="Hitch T.C.A."/>
            <person name="Clavel T."/>
        </authorList>
    </citation>
    <scope>NUCLEOTIDE SEQUENCE [LARGE SCALE GENOMIC DNA]</scope>
    <source>
        <strain evidence="11 12">WCA3-601-WT-6H</strain>
    </source>
</reference>
<dbReference type="Pfam" id="PF06429">
    <property type="entry name" value="Flg_bbr_C"/>
    <property type="match status" value="1"/>
</dbReference>
<evidence type="ECO:0000259" key="8">
    <source>
        <dbReference type="Pfam" id="PF00460"/>
    </source>
</evidence>
<dbReference type="InterPro" id="IPR010930">
    <property type="entry name" value="Flg_bb/hook_C_dom"/>
</dbReference>
<accession>A0A6L5YL58</accession>